<gene>
    <name evidence="2" type="ORF">DLJ60_05125</name>
</gene>
<dbReference type="PANTHER" id="PTHR36833:SF1">
    <property type="entry name" value="INTEGRAL MEMBRANE TRANSPORT PROTEIN"/>
    <property type="match status" value="1"/>
</dbReference>
<dbReference type="InterPro" id="IPR010390">
    <property type="entry name" value="ABC-2_transporter-like"/>
</dbReference>
<feature type="transmembrane region" description="Helical" evidence="1">
    <location>
        <begin position="149"/>
        <end position="169"/>
    </location>
</feature>
<dbReference type="EMBL" id="QGTA01000114">
    <property type="protein sequence ID" value="RQW96343.1"/>
    <property type="molecule type" value="Genomic_DNA"/>
</dbReference>
<name>A0ABX9Y8G1_MICCH</name>
<evidence type="ECO:0000313" key="2">
    <source>
        <dbReference type="EMBL" id="RQW96343.1"/>
    </source>
</evidence>
<dbReference type="PANTHER" id="PTHR36833">
    <property type="entry name" value="SLR0610 PROTEIN-RELATED"/>
    <property type="match status" value="1"/>
</dbReference>
<feature type="transmembrane region" description="Helical" evidence="1">
    <location>
        <begin position="63"/>
        <end position="90"/>
    </location>
</feature>
<dbReference type="Proteomes" id="UP000274694">
    <property type="component" value="Unassembled WGS sequence"/>
</dbReference>
<feature type="transmembrane region" description="Helical" evidence="1">
    <location>
        <begin position="235"/>
        <end position="259"/>
    </location>
</feature>
<accession>A0ABX9Y8G1</accession>
<dbReference type="RefSeq" id="WP_124778783.1">
    <property type="nucleotide sequence ID" value="NZ_QGTA01000114.1"/>
</dbReference>
<sequence>MVAEVRRALWLYRRLFGAQVRATLQYEADFWIMSLSAVLVQAVGVVFLWAIFRSIPEINGWQFWEVVLIYALVVVAEGLSVLVAQGAWTLAVTVNFGQLDAMLLRPYPPVLQVLSSAVGMNGLGNLVLGTGLLIAAVRHVDVSWNVGRVALGLLLVVAAAGVKIGLNLLTNCAAFWLRSPYSMFAFSMHSFGELARFPVTIYGLGVRITLTVVLPYAFMSFFPAAAVLAHGPARWLGLLTPVVAIYCLWIGTTVFRYGLSRYESSGH</sequence>
<dbReference type="Pfam" id="PF06182">
    <property type="entry name" value="ABC2_membrane_6"/>
    <property type="match status" value="1"/>
</dbReference>
<keyword evidence="1" id="KW-0812">Transmembrane</keyword>
<keyword evidence="1" id="KW-0472">Membrane</keyword>
<feature type="transmembrane region" description="Helical" evidence="1">
    <location>
        <begin position="110"/>
        <end position="137"/>
    </location>
</feature>
<evidence type="ECO:0000256" key="1">
    <source>
        <dbReference type="SAM" id="Phobius"/>
    </source>
</evidence>
<evidence type="ECO:0000313" key="3">
    <source>
        <dbReference type="Proteomes" id="UP000274694"/>
    </source>
</evidence>
<reference evidence="2 3" key="1">
    <citation type="submission" date="2018-05" db="EMBL/GenBank/DDBJ databases">
        <title>Micromonospora from Atacama Desert.</title>
        <authorList>
            <person name="Carro L."/>
            <person name="Goodfellow M."/>
            <person name="Klenk H.-P."/>
        </authorList>
    </citation>
    <scope>NUCLEOTIDE SEQUENCE [LARGE SCALE GENOMIC DNA]</scope>
    <source>
        <strain evidence="2 3">LB41</strain>
    </source>
</reference>
<feature type="transmembrane region" description="Helical" evidence="1">
    <location>
        <begin position="204"/>
        <end position="229"/>
    </location>
</feature>
<keyword evidence="3" id="KW-1185">Reference proteome</keyword>
<keyword evidence="1" id="KW-1133">Transmembrane helix</keyword>
<protein>
    <submittedName>
        <fullName evidence="2">ABC transporter permease</fullName>
    </submittedName>
</protein>
<proteinExistence type="predicted"/>
<organism evidence="2 3">
    <name type="scientific">Micromonospora chalcea</name>
    <dbReference type="NCBI Taxonomy" id="1874"/>
    <lineage>
        <taxon>Bacteria</taxon>
        <taxon>Bacillati</taxon>
        <taxon>Actinomycetota</taxon>
        <taxon>Actinomycetes</taxon>
        <taxon>Micromonosporales</taxon>
        <taxon>Micromonosporaceae</taxon>
        <taxon>Micromonospora</taxon>
    </lineage>
</organism>
<comment type="caution">
    <text evidence="2">The sequence shown here is derived from an EMBL/GenBank/DDBJ whole genome shotgun (WGS) entry which is preliminary data.</text>
</comment>
<feature type="transmembrane region" description="Helical" evidence="1">
    <location>
        <begin position="30"/>
        <end position="51"/>
    </location>
</feature>